<keyword evidence="1" id="KW-0732">Signal</keyword>
<comment type="caution">
    <text evidence="2">The sequence shown here is derived from an EMBL/GenBank/DDBJ whole genome shotgun (WGS) entry which is preliminary data.</text>
</comment>
<reference evidence="3" key="1">
    <citation type="journal article" date="2019" name="Int. J. Syst. Evol. Microbiol.">
        <title>The Global Catalogue of Microorganisms (GCM) 10K type strain sequencing project: providing services to taxonomists for standard genome sequencing and annotation.</title>
        <authorList>
            <consortium name="The Broad Institute Genomics Platform"/>
            <consortium name="The Broad Institute Genome Sequencing Center for Infectious Disease"/>
            <person name="Wu L."/>
            <person name="Ma J."/>
        </authorList>
    </citation>
    <scope>NUCLEOTIDE SEQUENCE [LARGE SCALE GENOMIC DNA]</scope>
    <source>
        <strain evidence="3">CGMCC 1.8859</strain>
    </source>
</reference>
<gene>
    <name evidence="2" type="ORF">GCM10010970_34180</name>
</gene>
<evidence type="ECO:0000313" key="3">
    <source>
        <dbReference type="Proteomes" id="UP000637267"/>
    </source>
</evidence>
<protein>
    <submittedName>
        <fullName evidence="2">Uncharacterized protein</fullName>
    </submittedName>
</protein>
<feature type="signal peptide" evidence="1">
    <location>
        <begin position="1"/>
        <end position="21"/>
    </location>
</feature>
<accession>A0ABQ2PDH7</accession>
<organism evidence="2 3">
    <name type="scientific">Silvimonas iriomotensis</name>
    <dbReference type="NCBI Taxonomy" id="449662"/>
    <lineage>
        <taxon>Bacteria</taxon>
        <taxon>Pseudomonadati</taxon>
        <taxon>Pseudomonadota</taxon>
        <taxon>Betaproteobacteria</taxon>
        <taxon>Neisseriales</taxon>
        <taxon>Chitinibacteraceae</taxon>
        <taxon>Silvimonas</taxon>
    </lineage>
</organism>
<sequence>MKRTLAVLLVAAVVGGFATHAAFNIVDRIKVAEAQALAAVDLATASHGVGSLTAPDTLGGVALPAAQASLSALQAGEQ</sequence>
<dbReference type="RefSeq" id="WP_188705838.1">
    <property type="nucleotide sequence ID" value="NZ_BMLX01000006.1"/>
</dbReference>
<evidence type="ECO:0000256" key="1">
    <source>
        <dbReference type="SAM" id="SignalP"/>
    </source>
</evidence>
<name>A0ABQ2PDH7_9NEIS</name>
<proteinExistence type="predicted"/>
<dbReference type="EMBL" id="BMLX01000006">
    <property type="protein sequence ID" value="GGP23418.1"/>
    <property type="molecule type" value="Genomic_DNA"/>
</dbReference>
<keyword evidence="3" id="KW-1185">Reference proteome</keyword>
<evidence type="ECO:0000313" key="2">
    <source>
        <dbReference type="EMBL" id="GGP23418.1"/>
    </source>
</evidence>
<dbReference type="Proteomes" id="UP000637267">
    <property type="component" value="Unassembled WGS sequence"/>
</dbReference>
<feature type="chain" id="PRO_5047163864" evidence="1">
    <location>
        <begin position="22"/>
        <end position="78"/>
    </location>
</feature>